<dbReference type="PANTHER" id="PTHR23024:SF339">
    <property type="entry name" value="ALPHA_BETA HYDROLASE FOLD-3 DOMAIN-CONTAINING PROTEIN"/>
    <property type="match status" value="1"/>
</dbReference>
<keyword evidence="2" id="KW-0378">Hydrolase</keyword>
<dbReference type="InterPro" id="IPR029058">
    <property type="entry name" value="AB_hydrolase_fold"/>
</dbReference>
<keyword evidence="3" id="KW-1185">Reference proteome</keyword>
<dbReference type="Pfam" id="PF07859">
    <property type="entry name" value="Abhydrolase_3"/>
    <property type="match status" value="1"/>
</dbReference>
<evidence type="ECO:0000313" key="3">
    <source>
        <dbReference type="Proteomes" id="UP000799324"/>
    </source>
</evidence>
<accession>A0A6A6TJS2</accession>
<gene>
    <name evidence="2" type="ORF">K491DRAFT_689155</name>
</gene>
<name>A0A6A6TJS2_9PLEO</name>
<organism evidence="2 3">
    <name type="scientific">Lophiostoma macrostomum CBS 122681</name>
    <dbReference type="NCBI Taxonomy" id="1314788"/>
    <lineage>
        <taxon>Eukaryota</taxon>
        <taxon>Fungi</taxon>
        <taxon>Dikarya</taxon>
        <taxon>Ascomycota</taxon>
        <taxon>Pezizomycotina</taxon>
        <taxon>Dothideomycetes</taxon>
        <taxon>Pleosporomycetidae</taxon>
        <taxon>Pleosporales</taxon>
        <taxon>Lophiostomataceae</taxon>
        <taxon>Lophiostoma</taxon>
    </lineage>
</organism>
<proteinExistence type="predicted"/>
<protein>
    <submittedName>
        <fullName evidence="2">Alpha/beta-hydrolase</fullName>
    </submittedName>
</protein>
<dbReference type="InterPro" id="IPR050466">
    <property type="entry name" value="Carboxylest/Gibb_receptor"/>
</dbReference>
<dbReference type="AlphaFoldDB" id="A0A6A6TJS2"/>
<reference evidence="2" key="1">
    <citation type="journal article" date="2020" name="Stud. Mycol.">
        <title>101 Dothideomycetes genomes: a test case for predicting lifestyles and emergence of pathogens.</title>
        <authorList>
            <person name="Haridas S."/>
            <person name="Albert R."/>
            <person name="Binder M."/>
            <person name="Bloem J."/>
            <person name="Labutti K."/>
            <person name="Salamov A."/>
            <person name="Andreopoulos B."/>
            <person name="Baker S."/>
            <person name="Barry K."/>
            <person name="Bills G."/>
            <person name="Bluhm B."/>
            <person name="Cannon C."/>
            <person name="Castanera R."/>
            <person name="Culley D."/>
            <person name="Daum C."/>
            <person name="Ezra D."/>
            <person name="Gonzalez J."/>
            <person name="Henrissat B."/>
            <person name="Kuo A."/>
            <person name="Liang C."/>
            <person name="Lipzen A."/>
            <person name="Lutzoni F."/>
            <person name="Magnuson J."/>
            <person name="Mondo S."/>
            <person name="Nolan M."/>
            <person name="Ohm R."/>
            <person name="Pangilinan J."/>
            <person name="Park H.-J."/>
            <person name="Ramirez L."/>
            <person name="Alfaro M."/>
            <person name="Sun H."/>
            <person name="Tritt A."/>
            <person name="Yoshinaga Y."/>
            <person name="Zwiers L.-H."/>
            <person name="Turgeon B."/>
            <person name="Goodwin S."/>
            <person name="Spatafora J."/>
            <person name="Crous P."/>
            <person name="Grigoriev I."/>
        </authorList>
    </citation>
    <scope>NUCLEOTIDE SEQUENCE</scope>
    <source>
        <strain evidence="2">CBS 122681</strain>
    </source>
</reference>
<dbReference type="EMBL" id="MU004306">
    <property type="protein sequence ID" value="KAF2659541.1"/>
    <property type="molecule type" value="Genomic_DNA"/>
</dbReference>
<sequence>MTTAATRFDSFNIHTTSYKSVGSHAIEVNLLVPKALKSGKAPLHVKFHGGGLVVGTAMYPDWVAAWVIPFCLRNNAVTILPNYRLLPESNGKDIMEDLSDFWKWFDNDLTAFAKSHLPEVELDFDHVLVSGESAGGLLALQSAIHNRQNKFKAILGQYPMTSYLRRDGLGNIAMGQPVPGPEKIEQHLATMKPGVVVSSASPSDIPITRMMLGTALAGQGRWKEFFGDAPDLLPMTAVDEVNSLPPILILHGEQDSAVNVDDSRAFAEKAKGKGEVNLVVRPGDHGFDVELNEDDEPWLKDALQWVEGKWLS</sequence>
<dbReference type="PANTHER" id="PTHR23024">
    <property type="entry name" value="ARYLACETAMIDE DEACETYLASE"/>
    <property type="match status" value="1"/>
</dbReference>
<dbReference type="Gene3D" id="3.40.50.1820">
    <property type="entry name" value="alpha/beta hydrolase"/>
    <property type="match status" value="1"/>
</dbReference>
<evidence type="ECO:0000313" key="2">
    <source>
        <dbReference type="EMBL" id="KAF2659541.1"/>
    </source>
</evidence>
<dbReference type="InterPro" id="IPR013094">
    <property type="entry name" value="AB_hydrolase_3"/>
</dbReference>
<dbReference type="GO" id="GO:0016787">
    <property type="term" value="F:hydrolase activity"/>
    <property type="evidence" value="ECO:0007669"/>
    <property type="project" value="UniProtKB-KW"/>
</dbReference>
<dbReference type="OrthoDB" id="19653at2759"/>
<dbReference type="SUPFAM" id="SSF53474">
    <property type="entry name" value="alpha/beta-Hydrolases"/>
    <property type="match status" value="1"/>
</dbReference>
<feature type="domain" description="Alpha/beta hydrolase fold-3" evidence="1">
    <location>
        <begin position="45"/>
        <end position="283"/>
    </location>
</feature>
<evidence type="ECO:0000259" key="1">
    <source>
        <dbReference type="Pfam" id="PF07859"/>
    </source>
</evidence>
<dbReference type="Proteomes" id="UP000799324">
    <property type="component" value="Unassembled WGS sequence"/>
</dbReference>